<evidence type="ECO:0000256" key="3">
    <source>
        <dbReference type="SAM" id="Coils"/>
    </source>
</evidence>
<reference evidence="6" key="1">
    <citation type="submission" date="2022-03" db="EMBL/GenBank/DDBJ databases">
        <title>Draft genome sequence of Aduncisulcus paluster, a free-living microaerophilic Fornicata.</title>
        <authorList>
            <person name="Yuyama I."/>
            <person name="Kume K."/>
            <person name="Tamura T."/>
            <person name="Inagaki Y."/>
            <person name="Hashimoto T."/>
        </authorList>
    </citation>
    <scope>NUCLEOTIDE SEQUENCE</scope>
    <source>
        <strain evidence="6">NY0171</strain>
    </source>
</reference>
<dbReference type="InterPro" id="IPR027417">
    <property type="entry name" value="P-loop_NTPase"/>
</dbReference>
<sequence length="4619" mass="531159">MREESRVILTNDKIDEIAIKIRKDEEFEEVEREEMVVSSSSSSSILKSVSSVNFYNDLFEGHDTESKQYKLFQIIFDLVIPLFVHDYKPTTEIITELEKKRSLIQSMIFDAKEENEDERSELKDDFPFSSSFKLHNDTHFLQTSHFIQTPSTVSNINTLLPAILTGCPISLLGEAMCGKSSLANHIGKLRRNLFGTKSKIERFQCNQNSEKEAIFGSLSLSNSFSYELGPLTRAMHMGHIFILEDAHLLEPSILQQISNALSVFPGQQVPLPNNNSKVVVRHVDFMFVCTSRKPLSNVLPYVPILNMNLFNEADIISVCEYYSKCETGHKYHHLISRLFSTMMKQNKNLSFSFKDVNTLLNRLSYLCKVTKFYENCDVPHVSEKRTFFIQNVVPARLFAQLLISKIPQTKRTDILPDIYRIIDSVCNLSSSDSKFKDQFMKTEQWISSPVIVEKHTKMIKKGHLSIPLSAKKLATLTIHPRILQLIFLLECTSPIEHVLLVGETSYKSKALADWLNHIPTRDHNIPVFEFSRESEISSILGSEQLHTLLQIDETCEMMKKQLQNIGEESLTSGNHVIYEYIDELKRLKRCKRRDIRRHKSDPSSNQSIGFNQYCMNFVPSSLLTRAAIGRPAIIKNIALPPASVVESLCPLLHPDGPLFDIPKCKFFYNTNGTPKSTKHCMNTASRRDRFLLYATCHPRNYDKLSPAIKTRMTVIHVEPYSYDDISIVIENQFEASIAKIRKKNSSKMFEFKTSIFDQAKPKLVDIYEKASHHISIPFRSLILWIDSTVALLAEGNEDESKLFEEEEEEGREEKREELIERKYPDDGREPNISRIDISISISFVRSILDGIDFESRKILLKMLLQENMLPKSFLDIIPDQLTPDKDTLHSQSVSNALQSSSYSLLESVSSLSFEDYFSLNIIEKEFNRYVHVESRVSHLAFDFPVSESYSIPNLDEFIFVPTMIHMMDAFLTAVACNYPVFIESAPGIGKSACAQVVASILGLGFTRFNFSNSTSLEDLFGRYQSFKEKTRHGEEVVQFRRGEGALLAAIGKSNKSTTTSSSPTKIILFDETNLAPPEVLDVLLPMCTMSKRTVTCPDGSIIDCSHVLIFATLNPANISGSRNPIPMSLQQSVFYLNVPQYSTIELFNIAKAKISELKSLTEIDPVSKLIRAHATAMKVTKKQGKTDYSSLREIIKVIEIFNAANDANAPLDFTFILDLVYFSRFDPSMRNELMREAHISSSASQLCNSLLQPYRVLSKDGRISLHFGRARIDCTDWISNRDLAKFATFKIGEHIPIPHSLSSQQLVVMEKMASIIPTKRAILLLGSSGSGKSFLVETMAHVCQKKLRVIQLNSESEIGSIVGRLEPTPPEGQEKITNLIVEAIQIVLSPFSRLDRSLKSDAQKKIRILLKYIPDLLHENMTTRKTTLLNCVGIFPEFRRSLEACETFIQQSKANFQFVESILIDAMEQGDFFLLDNLQAAPSDVCERLNSLIEEKQRLYLFEKDSKTIYVENPQKPGEKPIHKDFRLFMTADPSRTGAHAIPPSFMSRCIAISTSKLVPDLSITSSDSISEGSASSRSTLTSVSNDQFMSSHEQFVAKNLVEIAARSMYVRDGIFANNKQLSLDYGSALACAFANINKLWCLSPPSDCTTQFSVRSFFHTLQSFDIIMRKQRSLPESERSDPVEVLRFVLSHHYISMSEEMDYQKKATKHILEDVVKNYNSLKSVQFEEKHDVFMEFDKNIANFEIHCLSNLHGLKQKKDKNTEGEKDQDESKSVKVLFSSPRWDFEMFCSTTSILEYLQDQDNEEKYEYVHLIRNGESHEASSNPYSSSRQRHSKPTNDMLDQQKNHDIFQRFEKVMKHSTPTVSFEDTISKIRDIMISMLNSLLHQSIPLEEFILRFNEMKVSAVSFVNISNSNAHIKKMNERFSMLVCQMLYPLFTLIEYSLRKYQEIYTPLSSISEHNPDHYELEDSEEPEEEGQVVKFKDTHREERSLNPLNLDKSSALQWRVDSYTRQFITNSTSSSSSCLLPSTSFMYPTILLASVQYAFRIFQNHQMQEGDKFIIEKTFLQLMIDQEFLKLVCIDNLSDAQICSLLMAFYVGTNDFKTVKSTDLELTSKTLSIMLKITPSLRILGKYGIISVSIVNVDKSDDPNERNGNPEAGQLFIYLDKHKITRIAFQRSHEFGGDGLICDYKDPQFKSLRLTPVDFIRCVSVSLSQQVKKQKKSKKFESKILKLSIPASSISKEAVKQLPKQSVQKIPKYDLYFQQIPQNFFKFDQRTKLAKSDFLSIVSLMFLVPRENMIFFDPFLKSSLIHPMHSEIFLNISEIYNDLSINLTDISMSATSFAQNLSRCVHDLHLFDDIVFPQYRMTFNIYQKRDNIIGPLCTHKDKTFQEIVSTLFGPIESAERISQINQLDEIILNIHKWTVEKIGIHCSSFETLVKLFQKLKQESNEEGLEKLKVSEETKKLKTCMAILKEKISELQIELKHSRSFQRLKEISEKLSKKVEKLMEEENEGMCDNIAGKIQELMLKYEEKIGIHCSSFETLVKLFQKLKQESNEEGLEKLKVSEETKKLKTCMAILKEKISELQIELKHSRSFQRLKEISEKLSKKVEKLMEEENEGMCDNIAGKIQELMLKYEEIILNIHKWTVEKIGIHCSSFETLVKLFQKLKQESNEEGLEKLKVSEETKKLKTCMAILKEKISELQIELKHSRSFQKLKQESNEEGLEKLKVSEETKKLKTCMAILKEKISELQIELKHSRSFQRLKEISEKLSKKVEKLMEEENEGMCDNIAGKIQELMLKYEEVKDNLEILMMKFSNSHHNTPKGESDLGILWKAMISKIKSSKPKKIALFTRFRRLFNVQYYISKLTPLNQIDDPLHCEGSYSTLKAREYMMKTINILESIVPQKSSNLQKLKSNLNHFIDCLMDEIRNDDLVRACDAILTWLKLWSLKGFLDELKKYDFSKSVLNHFQSFLSLAKEIRIHDTSIMSCSYEFIINPPSDLNIRNMLGFFSKPLFENPKAKFIPKRLGLGDFDSNIDSNINYLKNLYIEYSDILAKKLKFEESDPCSMSNPKHNTLIQLFCIETDVPFENVNVDPSKFEPVSFPLTYIVLRAISKQYHTDLSISTLPKSHTDPPLPLFVKDFARSVLLESIEASPTKSTCMDRISGNSDVLLLFSLFKGQAFVKSKDLFIYELINQLSEAPKKSLSKLERDNGKFNHLVRNFLSHESGRMFFRMRENLEYIIRNPQILDDINPYGKPTKSLDEDQMQDMVIFSPLAAYIRQFKEYLVENEREHRCYMERLDQKLKELLTISQVQRKVIQEFQESVKSNFEIWSKELYDREKERFDEDRTQREWMNIIGSLKAIKDVWDGMKEELGTYSFNVTCNVDKDGKFNAHASVISLGRMKKAFNTVKSFLSFLSRSRAKLQSVITLSSDPFCTLKTIPSILETLSRHFRDIPKREYRFLCIHVKERCSKITVQFKKSNVTFENKAGDIPNLIFIIPVNMKNTEFPEVSPKSAELCWITVPPFYFESDSLSSIETVEPKQLSVPLEFYPILERQSLLDYYSKFIKTFEIYESFTKDCELHLPYDIGNIEKCENTLRHLTSEKGKLENIVRNLSTARDSIKDPSEHQFEVFQLKSSKSSPIHIDTSKIESKIQVIDGKFNCKSVLIPIIEPIFSCYRFLEEESLCSILIHNSQDYSNITFSHQPRSDSMISLDEEEKEEDEKEKESVTIDPERFFSLSQNLSKRSKSNNIEILIQFNGCEVPAIDSEKLIEEYHALKIEFPDHTSAILPIKIQSKIVPNIVSLCFESSSKTFGMKDNKIMFEGDLPLKFKISRPEGYLPDIFRFYADVSPNIGNFYPQCVWTVKTDIVSIKPKQELKYGKYLYINSISSCSLPNMSIKGAISKSKRIVLCGIYEKKGYYNYKFEELKKISCSTYSGYKWFKLFMYNGLDEDHKFMIRAESKDLKPAIYMFKTDFVKKGEWIEFKLEIYVPFTYSSTMKQYNLKFHIEYGNSDPIHFDIPVISEPHSGSNPMNWTPRHHFDLEKEKSNLLSHLLQTEKKSSSPKSKQSDFSGASHPHSSQKKYFRNKKEISKEEFESESSKISPCDSSGFSKYPKLELAKQRDYSLPNPSISIQKLEEKRSPKLLRNIQGIYEFWNELDHFIGKIDEYVSCIQIFDSDEEKKKYIDQLEELFLYIQQIWVRSSVAQCPIKSILDQKIATSKKKVDGIVSKSSPSHVQKNSILSPCKRISSGLIELSKSNNASSDVVDPTNHKDNSISSSNSQGPSKSRINSNIRMDGSISSKVVGGSLSIRSSQLSRSLGGDSKTRSIHAKDTKLFRISRPFKPSESEKEALKMFDQSQCFSLDVLQKLTKEQEEIIRDSKDISLKTTVNESVSIIRSDSSSKNPQTPDEYYARTLSILSEVQTSEEDGVPWIVKRSLDQTDIKGKKELVSLISFNDDDDEIEADSFENVRSIMKYVQPMVDKLVGHVCQQRKDGKITFDSTDVVLAIDTHKFLKDEIHSVVLMVFIYSCVLHHLEQRYSIVLFGDHYHQFVVKSIHEPHSDEALQRFIDAFTAANCLITFPLDCFSFIETKCGFGKIGEEEEKMGKEEGRRRKM</sequence>
<gene>
    <name evidence="6" type="ORF">ADUPG1_007858</name>
</gene>
<dbReference type="PANTHER" id="PTHR48103:SF2">
    <property type="entry name" value="MIDASIN"/>
    <property type="match status" value="1"/>
</dbReference>
<feature type="compositionally biased region" description="Polar residues" evidence="4">
    <location>
        <begin position="3705"/>
        <end position="3714"/>
    </location>
</feature>
<feature type="region of interest" description="Disordered" evidence="4">
    <location>
        <begin position="800"/>
        <end position="825"/>
    </location>
</feature>
<keyword evidence="1" id="KW-0547">Nucleotide-binding</keyword>
<protein>
    <recommendedName>
        <fullName evidence="5">AAA+ ATPase domain-containing protein</fullName>
    </recommendedName>
</protein>
<feature type="domain" description="AAA+ ATPase" evidence="5">
    <location>
        <begin position="976"/>
        <end position="1139"/>
    </location>
</feature>
<proteinExistence type="predicted"/>
<feature type="region of interest" description="Disordered" evidence="4">
    <location>
        <begin position="3705"/>
        <end position="3731"/>
    </location>
</feature>
<comment type="caution">
    <text evidence="6">The sequence shown here is derived from an EMBL/GenBank/DDBJ whole genome shotgun (WGS) entry which is preliminary data.</text>
</comment>
<dbReference type="InterPro" id="IPR003593">
    <property type="entry name" value="AAA+_ATPase"/>
</dbReference>
<feature type="compositionally biased region" description="Acidic residues" evidence="4">
    <location>
        <begin position="3717"/>
        <end position="3727"/>
    </location>
</feature>
<name>A0ABQ5KRA4_9EUKA</name>
<dbReference type="Gene3D" id="3.40.50.300">
    <property type="entry name" value="P-loop containing nucleotide triphosphate hydrolases"/>
    <property type="match status" value="3"/>
</dbReference>
<evidence type="ECO:0000259" key="5">
    <source>
        <dbReference type="SMART" id="SM00382"/>
    </source>
</evidence>
<dbReference type="InterPro" id="IPR011704">
    <property type="entry name" value="ATPase_dyneun-rel_AAA"/>
</dbReference>
<feature type="compositionally biased region" description="Low complexity" evidence="4">
    <location>
        <begin position="4279"/>
        <end position="4291"/>
    </location>
</feature>
<feature type="compositionally biased region" description="Basic and acidic residues" evidence="4">
    <location>
        <begin position="811"/>
        <end position="825"/>
    </location>
</feature>
<dbReference type="EMBL" id="BQXS01010823">
    <property type="protein sequence ID" value="GKT34516.1"/>
    <property type="molecule type" value="Genomic_DNA"/>
</dbReference>
<dbReference type="PANTHER" id="PTHR48103">
    <property type="entry name" value="MIDASIN-RELATED"/>
    <property type="match status" value="1"/>
</dbReference>
<accession>A0ABQ5KRA4</accession>
<evidence type="ECO:0000313" key="7">
    <source>
        <dbReference type="Proteomes" id="UP001057375"/>
    </source>
</evidence>
<organism evidence="6 7">
    <name type="scientific">Aduncisulcus paluster</name>
    <dbReference type="NCBI Taxonomy" id="2918883"/>
    <lineage>
        <taxon>Eukaryota</taxon>
        <taxon>Metamonada</taxon>
        <taxon>Carpediemonas-like organisms</taxon>
        <taxon>Aduncisulcus</taxon>
    </lineage>
</organism>
<evidence type="ECO:0000313" key="6">
    <source>
        <dbReference type="EMBL" id="GKT34516.1"/>
    </source>
</evidence>
<feature type="domain" description="AAA+ ATPase" evidence="5">
    <location>
        <begin position="1318"/>
        <end position="1565"/>
    </location>
</feature>
<keyword evidence="2" id="KW-0067">ATP-binding</keyword>
<dbReference type="Proteomes" id="UP001057375">
    <property type="component" value="Unassembled WGS sequence"/>
</dbReference>
<evidence type="ECO:0000256" key="2">
    <source>
        <dbReference type="ARBA" id="ARBA00022840"/>
    </source>
</evidence>
<dbReference type="SUPFAM" id="SSF52540">
    <property type="entry name" value="P-loop containing nucleoside triphosphate hydrolases"/>
    <property type="match status" value="3"/>
</dbReference>
<keyword evidence="3" id="KW-0175">Coiled coil</keyword>
<feature type="region of interest" description="Disordered" evidence="4">
    <location>
        <begin position="4059"/>
        <end position="4090"/>
    </location>
</feature>
<feature type="coiled-coil region" evidence="3">
    <location>
        <begin position="2764"/>
        <end position="2817"/>
    </location>
</feature>
<dbReference type="Pfam" id="PF07728">
    <property type="entry name" value="AAA_5"/>
    <property type="match status" value="4"/>
</dbReference>
<dbReference type="SMART" id="SM00382">
    <property type="entry name" value="AAA"/>
    <property type="match status" value="2"/>
</dbReference>
<evidence type="ECO:0000256" key="1">
    <source>
        <dbReference type="ARBA" id="ARBA00022741"/>
    </source>
</evidence>
<evidence type="ECO:0000256" key="4">
    <source>
        <dbReference type="SAM" id="MobiDB-lite"/>
    </source>
</evidence>
<feature type="region of interest" description="Disordered" evidence="4">
    <location>
        <begin position="1820"/>
        <end position="1843"/>
    </location>
</feature>
<feature type="region of interest" description="Disordered" evidence="4">
    <location>
        <begin position="4264"/>
        <end position="4300"/>
    </location>
</feature>
<feature type="compositionally biased region" description="Low complexity" evidence="4">
    <location>
        <begin position="4066"/>
        <end position="4075"/>
    </location>
</feature>
<keyword evidence="7" id="KW-1185">Reference proteome</keyword>